<evidence type="ECO:0000256" key="13">
    <source>
        <dbReference type="PROSITE-ProRule" id="PRU00409"/>
    </source>
</evidence>
<evidence type="ECO:0000256" key="5">
    <source>
        <dbReference type="ARBA" id="ARBA00022741"/>
    </source>
</evidence>
<dbReference type="InterPro" id="IPR000291">
    <property type="entry name" value="D-Ala_lig_Van_CS"/>
</dbReference>
<reference evidence="16" key="1">
    <citation type="submission" date="2016-10" db="EMBL/GenBank/DDBJ databases">
        <authorList>
            <person name="Varghese N."/>
            <person name="Submissions S."/>
        </authorList>
    </citation>
    <scope>NUCLEOTIDE SEQUENCE [LARGE SCALE GENOMIC DNA]</scope>
    <source>
        <strain evidence="16">M83</strain>
    </source>
</reference>
<keyword evidence="3 10" id="KW-0963">Cytoplasm</keyword>
<dbReference type="GO" id="GO:0005737">
    <property type="term" value="C:cytoplasm"/>
    <property type="evidence" value="ECO:0007669"/>
    <property type="project" value="UniProtKB-SubCell"/>
</dbReference>
<dbReference type="EMBL" id="FNHZ01000005">
    <property type="protein sequence ID" value="SDN06851.1"/>
    <property type="molecule type" value="Genomic_DNA"/>
</dbReference>
<accession>A0A1G9YEI8</accession>
<feature type="domain" description="ATP-grasp" evidence="14">
    <location>
        <begin position="145"/>
        <end position="336"/>
    </location>
</feature>
<dbReference type="PIRSF" id="PIRSF039102">
    <property type="entry name" value="Ddl/VanB"/>
    <property type="match status" value="1"/>
</dbReference>
<evidence type="ECO:0000256" key="12">
    <source>
        <dbReference type="PIRSR" id="PIRSR039102-3"/>
    </source>
</evidence>
<dbReference type="PANTHER" id="PTHR23132:SF23">
    <property type="entry name" value="D-ALANINE--D-ALANINE LIGASE B"/>
    <property type="match status" value="1"/>
</dbReference>
<dbReference type="PROSITE" id="PS00843">
    <property type="entry name" value="DALA_DALA_LIGASE_1"/>
    <property type="match status" value="1"/>
</dbReference>
<feature type="binding site" evidence="12">
    <location>
        <position position="303"/>
    </location>
    <ligand>
        <name>Mg(2+)</name>
        <dbReference type="ChEBI" id="CHEBI:18420"/>
        <label>1</label>
    </ligand>
</feature>
<comment type="pathway">
    <text evidence="10">Cell wall biogenesis; peptidoglycan biosynthesis.</text>
</comment>
<dbReference type="Pfam" id="PF07478">
    <property type="entry name" value="Dala_Dala_lig_C"/>
    <property type="match status" value="1"/>
</dbReference>
<dbReference type="NCBIfam" id="TIGR01205">
    <property type="entry name" value="D_ala_D_alaTIGR"/>
    <property type="match status" value="1"/>
</dbReference>
<evidence type="ECO:0000313" key="15">
    <source>
        <dbReference type="EMBL" id="SDN06851.1"/>
    </source>
</evidence>
<feature type="active site" evidence="11">
    <location>
        <position position="314"/>
    </location>
</feature>
<keyword evidence="16" id="KW-1185">Reference proteome</keyword>
<dbReference type="HAMAP" id="MF_00047">
    <property type="entry name" value="Dala_Dala_lig"/>
    <property type="match status" value="1"/>
</dbReference>
<feature type="binding site" evidence="12">
    <location>
        <position position="290"/>
    </location>
    <ligand>
        <name>Mg(2+)</name>
        <dbReference type="ChEBI" id="CHEBI:18420"/>
        <label>1</label>
    </ligand>
</feature>
<evidence type="ECO:0000256" key="9">
    <source>
        <dbReference type="ARBA" id="ARBA00023316"/>
    </source>
</evidence>
<dbReference type="PROSITE" id="PS50975">
    <property type="entry name" value="ATP_GRASP"/>
    <property type="match status" value="1"/>
</dbReference>
<dbReference type="Pfam" id="PF01820">
    <property type="entry name" value="Dala_Dala_lig_N"/>
    <property type="match status" value="1"/>
</dbReference>
<dbReference type="InterPro" id="IPR016185">
    <property type="entry name" value="PreATP-grasp_dom_sf"/>
</dbReference>
<comment type="similarity">
    <text evidence="2 10">Belongs to the D-alanine--D-alanine ligase family.</text>
</comment>
<dbReference type="InterPro" id="IPR005905">
    <property type="entry name" value="D_ala_D_ala"/>
</dbReference>
<gene>
    <name evidence="10" type="primary">ddl</name>
    <name evidence="15" type="ORF">SAMN05216544_1786</name>
</gene>
<keyword evidence="4 10" id="KW-0436">Ligase</keyword>
<organism evidence="15 16">
    <name type="scientific">Lachnospira pectinoschiza</name>
    <dbReference type="NCBI Taxonomy" id="28052"/>
    <lineage>
        <taxon>Bacteria</taxon>
        <taxon>Bacillati</taxon>
        <taxon>Bacillota</taxon>
        <taxon>Clostridia</taxon>
        <taxon>Lachnospirales</taxon>
        <taxon>Lachnospiraceae</taxon>
        <taxon>Lachnospira</taxon>
    </lineage>
</organism>
<keyword evidence="12" id="KW-0464">Manganese</keyword>
<keyword evidence="7 10" id="KW-0133">Cell shape</keyword>
<evidence type="ECO:0000256" key="3">
    <source>
        <dbReference type="ARBA" id="ARBA00022490"/>
    </source>
</evidence>
<keyword evidence="12" id="KW-0460">Magnesium</keyword>
<name>A0A1G9YEI8_9FIRM</name>
<evidence type="ECO:0000256" key="1">
    <source>
        <dbReference type="ARBA" id="ARBA00004496"/>
    </source>
</evidence>
<dbReference type="Proteomes" id="UP000187651">
    <property type="component" value="Unassembled WGS sequence"/>
</dbReference>
<evidence type="ECO:0000256" key="6">
    <source>
        <dbReference type="ARBA" id="ARBA00022840"/>
    </source>
</evidence>
<protein>
    <recommendedName>
        <fullName evidence="10">D-alanine--D-alanine ligase</fullName>
        <ecNumber evidence="10">6.3.2.4</ecNumber>
    </recommendedName>
    <alternativeName>
        <fullName evidence="10">D-Ala-D-Ala ligase</fullName>
    </alternativeName>
    <alternativeName>
        <fullName evidence="10">D-alanylalanine synthetase</fullName>
    </alternativeName>
</protein>
<dbReference type="InterPro" id="IPR011095">
    <property type="entry name" value="Dala_Dala_lig_C"/>
</dbReference>
<dbReference type="Gene3D" id="3.30.1490.20">
    <property type="entry name" value="ATP-grasp fold, A domain"/>
    <property type="match status" value="1"/>
</dbReference>
<proteinExistence type="inferred from homology"/>
<keyword evidence="9 10" id="KW-0961">Cell wall biogenesis/degradation</keyword>
<evidence type="ECO:0000259" key="14">
    <source>
        <dbReference type="PROSITE" id="PS50975"/>
    </source>
</evidence>
<dbReference type="NCBIfam" id="NF002378">
    <property type="entry name" value="PRK01372.1"/>
    <property type="match status" value="1"/>
</dbReference>
<comment type="catalytic activity">
    <reaction evidence="10">
        <text>2 D-alanine + ATP = D-alanyl-D-alanine + ADP + phosphate + H(+)</text>
        <dbReference type="Rhea" id="RHEA:11224"/>
        <dbReference type="ChEBI" id="CHEBI:15378"/>
        <dbReference type="ChEBI" id="CHEBI:30616"/>
        <dbReference type="ChEBI" id="CHEBI:43474"/>
        <dbReference type="ChEBI" id="CHEBI:57416"/>
        <dbReference type="ChEBI" id="CHEBI:57822"/>
        <dbReference type="ChEBI" id="CHEBI:456216"/>
        <dbReference type="EC" id="6.3.2.4"/>
    </reaction>
</comment>
<dbReference type="GO" id="GO:0008360">
    <property type="term" value="P:regulation of cell shape"/>
    <property type="evidence" value="ECO:0007669"/>
    <property type="project" value="UniProtKB-KW"/>
</dbReference>
<dbReference type="GO" id="GO:0071555">
    <property type="term" value="P:cell wall organization"/>
    <property type="evidence" value="ECO:0007669"/>
    <property type="project" value="UniProtKB-KW"/>
</dbReference>
<sequence length="341" mass="37440">MKIVVLAGGTSTERDISLVTSHYVCESLRRNGHEANVLDVFYGIDDAEAIRFFLEKNDLAKLEEELKAKTAGVEAELERRKETREGFFGPNVLKLCKEADVVFMGLHGANGEDGKIQGTFELLDIKYTGTDSLSSAISMDKDLTKKVLVPNGIPMPKGIVLHKGEEFANPFYPCVVKPANGGSSVGVSIVNSEAELSKALDYAFESDDTVLVEEYVKGREFSAGVLNGEPLPVIEIVPLKGWYDYENKYADGATKHVCPAELSDEITKQMQHWAVECLKVAGVTIYGRVDMLLDENNNIFCLEINTLPGMTPTSLLPHEASEAGISFDELTQKVVELSINR</sequence>
<feature type="binding site" evidence="12">
    <location>
        <position position="305"/>
    </location>
    <ligand>
        <name>Mg(2+)</name>
        <dbReference type="ChEBI" id="CHEBI:18420"/>
        <label>2</label>
    </ligand>
</feature>
<evidence type="ECO:0000256" key="11">
    <source>
        <dbReference type="PIRSR" id="PIRSR039102-1"/>
    </source>
</evidence>
<dbReference type="SUPFAM" id="SSF52440">
    <property type="entry name" value="PreATP-grasp domain"/>
    <property type="match status" value="1"/>
</dbReference>
<feature type="active site" evidence="11">
    <location>
        <position position="183"/>
    </location>
</feature>
<feature type="active site" evidence="11">
    <location>
        <position position="13"/>
    </location>
</feature>
<comment type="function">
    <text evidence="10">Cell wall formation.</text>
</comment>
<dbReference type="InterPro" id="IPR011761">
    <property type="entry name" value="ATP-grasp"/>
</dbReference>
<dbReference type="GO" id="GO:0008716">
    <property type="term" value="F:D-alanine-D-alanine ligase activity"/>
    <property type="evidence" value="ECO:0007669"/>
    <property type="project" value="UniProtKB-UniRule"/>
</dbReference>
<feature type="binding site" evidence="12">
    <location>
        <position position="303"/>
    </location>
    <ligand>
        <name>Mg(2+)</name>
        <dbReference type="ChEBI" id="CHEBI:18420"/>
        <label>2</label>
    </ligand>
</feature>
<comment type="cofactor">
    <cofactor evidence="12">
        <name>Mg(2+)</name>
        <dbReference type="ChEBI" id="CHEBI:18420"/>
    </cofactor>
    <cofactor evidence="12">
        <name>Mn(2+)</name>
        <dbReference type="ChEBI" id="CHEBI:29035"/>
    </cofactor>
    <text evidence="12">Binds 2 magnesium or manganese ions per subunit.</text>
</comment>
<evidence type="ECO:0000256" key="8">
    <source>
        <dbReference type="ARBA" id="ARBA00022984"/>
    </source>
</evidence>
<evidence type="ECO:0000256" key="10">
    <source>
        <dbReference type="HAMAP-Rule" id="MF_00047"/>
    </source>
</evidence>
<evidence type="ECO:0000256" key="2">
    <source>
        <dbReference type="ARBA" id="ARBA00010871"/>
    </source>
</evidence>
<dbReference type="Gene3D" id="3.30.470.20">
    <property type="entry name" value="ATP-grasp fold, B domain"/>
    <property type="match status" value="1"/>
</dbReference>
<evidence type="ECO:0000256" key="7">
    <source>
        <dbReference type="ARBA" id="ARBA00022960"/>
    </source>
</evidence>
<evidence type="ECO:0000256" key="4">
    <source>
        <dbReference type="ARBA" id="ARBA00022598"/>
    </source>
</evidence>
<dbReference type="InterPro" id="IPR011127">
    <property type="entry name" value="Dala_Dala_lig_N"/>
</dbReference>
<dbReference type="GO" id="GO:0005524">
    <property type="term" value="F:ATP binding"/>
    <property type="evidence" value="ECO:0007669"/>
    <property type="project" value="UniProtKB-UniRule"/>
</dbReference>
<evidence type="ECO:0000313" key="16">
    <source>
        <dbReference type="Proteomes" id="UP000187651"/>
    </source>
</evidence>
<dbReference type="GO" id="GO:0009252">
    <property type="term" value="P:peptidoglycan biosynthetic process"/>
    <property type="evidence" value="ECO:0007669"/>
    <property type="project" value="UniProtKB-UniRule"/>
</dbReference>
<keyword evidence="6 13" id="KW-0067">ATP-binding</keyword>
<keyword evidence="8 10" id="KW-0573">Peptidoglycan synthesis</keyword>
<dbReference type="UniPathway" id="UPA00219"/>
<dbReference type="PROSITE" id="PS00844">
    <property type="entry name" value="DALA_DALA_LIGASE_2"/>
    <property type="match status" value="1"/>
</dbReference>
<dbReference type="AlphaFoldDB" id="A0A1G9YEI8"/>
<comment type="subcellular location">
    <subcellularLocation>
        <location evidence="1 10">Cytoplasm</location>
    </subcellularLocation>
</comment>
<keyword evidence="12" id="KW-0479">Metal-binding</keyword>
<dbReference type="SUPFAM" id="SSF56059">
    <property type="entry name" value="Glutathione synthetase ATP-binding domain-like"/>
    <property type="match status" value="1"/>
</dbReference>
<dbReference type="GO" id="GO:0046872">
    <property type="term" value="F:metal ion binding"/>
    <property type="evidence" value="ECO:0007669"/>
    <property type="project" value="UniProtKB-KW"/>
</dbReference>
<keyword evidence="5 13" id="KW-0547">Nucleotide-binding</keyword>
<dbReference type="EC" id="6.3.2.4" evidence="10"/>
<dbReference type="PANTHER" id="PTHR23132">
    <property type="entry name" value="D-ALANINE--D-ALANINE LIGASE"/>
    <property type="match status" value="1"/>
</dbReference>
<dbReference type="OrthoDB" id="9813261at2"/>
<dbReference type="InterPro" id="IPR013815">
    <property type="entry name" value="ATP_grasp_subdomain_1"/>
</dbReference>
<dbReference type="Gene3D" id="3.40.50.20">
    <property type="match status" value="1"/>
</dbReference>
<dbReference type="RefSeq" id="WP_027431165.1">
    <property type="nucleotide sequence ID" value="NZ_FNHZ01000005.1"/>
</dbReference>